<keyword evidence="1" id="KW-1133">Transmembrane helix</keyword>
<keyword evidence="3" id="KW-1185">Reference proteome</keyword>
<keyword evidence="1" id="KW-0472">Membrane</keyword>
<dbReference type="Proteomes" id="UP000246740">
    <property type="component" value="Unassembled WGS sequence"/>
</dbReference>
<accession>A0A317XL75</accession>
<dbReference type="EMBL" id="KZ819196">
    <property type="protein sequence ID" value="PWY99056.1"/>
    <property type="molecule type" value="Genomic_DNA"/>
</dbReference>
<sequence>MTRQKISKRSGNLLCNSNGPAIFCFLCTVMQKKVRVGVHIRAYTCVGISSPLFALAAMLERQSKVTPATCFFPCAEPRRRPSQP</sequence>
<evidence type="ECO:0000313" key="3">
    <source>
        <dbReference type="Proteomes" id="UP000246740"/>
    </source>
</evidence>
<gene>
    <name evidence="2" type="ORF">BCV70DRAFT_123272</name>
</gene>
<name>A0A317XL75_9BASI</name>
<keyword evidence="1" id="KW-0812">Transmembrane</keyword>
<evidence type="ECO:0000256" key="1">
    <source>
        <dbReference type="SAM" id="Phobius"/>
    </source>
</evidence>
<proteinExistence type="predicted"/>
<organism evidence="2 3">
    <name type="scientific">Testicularia cyperi</name>
    <dbReference type="NCBI Taxonomy" id="1882483"/>
    <lineage>
        <taxon>Eukaryota</taxon>
        <taxon>Fungi</taxon>
        <taxon>Dikarya</taxon>
        <taxon>Basidiomycota</taxon>
        <taxon>Ustilaginomycotina</taxon>
        <taxon>Ustilaginomycetes</taxon>
        <taxon>Ustilaginales</taxon>
        <taxon>Anthracoideaceae</taxon>
        <taxon>Testicularia</taxon>
    </lineage>
</organism>
<reference evidence="2 3" key="1">
    <citation type="journal article" date="2018" name="Mol. Biol. Evol.">
        <title>Broad Genomic Sampling Reveals a Smut Pathogenic Ancestry of the Fungal Clade Ustilaginomycotina.</title>
        <authorList>
            <person name="Kijpornyongpan T."/>
            <person name="Mondo S.J."/>
            <person name="Barry K."/>
            <person name="Sandor L."/>
            <person name="Lee J."/>
            <person name="Lipzen A."/>
            <person name="Pangilinan J."/>
            <person name="LaButti K."/>
            <person name="Hainaut M."/>
            <person name="Henrissat B."/>
            <person name="Grigoriev I.V."/>
            <person name="Spatafora J.W."/>
            <person name="Aime M.C."/>
        </authorList>
    </citation>
    <scope>NUCLEOTIDE SEQUENCE [LARGE SCALE GENOMIC DNA]</scope>
    <source>
        <strain evidence="2 3">MCA 3645</strain>
    </source>
</reference>
<dbReference type="AlphaFoldDB" id="A0A317XL75"/>
<protein>
    <submittedName>
        <fullName evidence="2">Uncharacterized protein</fullName>
    </submittedName>
</protein>
<dbReference type="InParanoid" id="A0A317XL75"/>
<feature type="transmembrane region" description="Helical" evidence="1">
    <location>
        <begin position="40"/>
        <end position="59"/>
    </location>
</feature>
<evidence type="ECO:0000313" key="2">
    <source>
        <dbReference type="EMBL" id="PWY99056.1"/>
    </source>
</evidence>